<dbReference type="GO" id="GO:0019843">
    <property type="term" value="F:rRNA binding"/>
    <property type="evidence" value="ECO:0007669"/>
    <property type="project" value="UniProtKB-UniRule"/>
</dbReference>
<keyword evidence="2 7" id="KW-0699">rRNA-binding</keyword>
<dbReference type="GO" id="GO:0006412">
    <property type="term" value="P:translation"/>
    <property type="evidence" value="ECO:0007669"/>
    <property type="project" value="UniProtKB-UniRule"/>
</dbReference>
<evidence type="ECO:0000256" key="1">
    <source>
        <dbReference type="ARBA" id="ARBA00009451"/>
    </source>
</evidence>
<dbReference type="CDD" id="cd00336">
    <property type="entry name" value="Ribosomal_L22"/>
    <property type="match status" value="1"/>
</dbReference>
<evidence type="ECO:0000313" key="12">
    <source>
        <dbReference type="Proteomes" id="UP000176902"/>
    </source>
</evidence>
<comment type="function">
    <text evidence="7 10">This protein binds specifically to 23S rRNA; its binding is stimulated by other ribosomal proteins, e.g., L4, L17, and L20. It is important during the early stages of 50S assembly. It makes multiple contacts with different domains of the 23S rRNA in the assembled 50S subunit and ribosome.</text>
</comment>
<evidence type="ECO:0000256" key="7">
    <source>
        <dbReference type="HAMAP-Rule" id="MF_01331"/>
    </source>
</evidence>
<evidence type="ECO:0000256" key="4">
    <source>
        <dbReference type="ARBA" id="ARBA00022980"/>
    </source>
</evidence>
<evidence type="ECO:0000313" key="11">
    <source>
        <dbReference type="EMBL" id="OGE33925.1"/>
    </source>
</evidence>
<evidence type="ECO:0000256" key="9">
    <source>
        <dbReference type="RuleBase" id="RU004006"/>
    </source>
</evidence>
<organism evidence="11 12">
    <name type="scientific">Candidatus Daviesbacteria bacterium RIFCSPHIGHO2_02_FULL_36_13</name>
    <dbReference type="NCBI Taxonomy" id="1797768"/>
    <lineage>
        <taxon>Bacteria</taxon>
        <taxon>Candidatus Daviesiibacteriota</taxon>
    </lineage>
</organism>
<evidence type="ECO:0000256" key="3">
    <source>
        <dbReference type="ARBA" id="ARBA00022884"/>
    </source>
</evidence>
<comment type="function">
    <text evidence="7">The globular domain of the protein is located near the polypeptide exit tunnel on the outside of the subunit, while an extended beta-hairpin is found that lines the wall of the exit tunnel in the center of the 70S ribosome.</text>
</comment>
<dbReference type="InterPro" id="IPR001063">
    <property type="entry name" value="Ribosomal_uL22"/>
</dbReference>
<dbReference type="InterPro" id="IPR036394">
    <property type="entry name" value="Ribosomal_uL22_sf"/>
</dbReference>
<dbReference type="Proteomes" id="UP000176902">
    <property type="component" value="Unassembled WGS sequence"/>
</dbReference>
<dbReference type="NCBIfam" id="TIGR01044">
    <property type="entry name" value="rplV_bact"/>
    <property type="match status" value="1"/>
</dbReference>
<reference evidence="11 12" key="1">
    <citation type="journal article" date="2016" name="Nat. Commun.">
        <title>Thousands of microbial genomes shed light on interconnected biogeochemical processes in an aquifer system.</title>
        <authorList>
            <person name="Anantharaman K."/>
            <person name="Brown C.T."/>
            <person name="Hug L.A."/>
            <person name="Sharon I."/>
            <person name="Castelle C.J."/>
            <person name="Probst A.J."/>
            <person name="Thomas B.C."/>
            <person name="Singh A."/>
            <person name="Wilkins M.J."/>
            <person name="Karaoz U."/>
            <person name="Brodie E.L."/>
            <person name="Williams K.H."/>
            <person name="Hubbard S.S."/>
            <person name="Banfield J.F."/>
        </authorList>
    </citation>
    <scope>NUCLEOTIDE SEQUENCE [LARGE SCALE GENOMIC DNA]</scope>
</reference>
<dbReference type="InterPro" id="IPR047867">
    <property type="entry name" value="Ribosomal_uL22_bac/org-type"/>
</dbReference>
<comment type="similarity">
    <text evidence="1 7 8">Belongs to the universal ribosomal protein uL22 family.</text>
</comment>
<comment type="caution">
    <text evidence="11">The sequence shown here is derived from an EMBL/GenBank/DDBJ whole genome shotgun (WGS) entry which is preliminary data.</text>
</comment>
<evidence type="ECO:0000256" key="2">
    <source>
        <dbReference type="ARBA" id="ARBA00022730"/>
    </source>
</evidence>
<dbReference type="SUPFAM" id="SSF54843">
    <property type="entry name" value="Ribosomal protein L22"/>
    <property type="match status" value="1"/>
</dbReference>
<dbReference type="GO" id="GO:0003735">
    <property type="term" value="F:structural constituent of ribosome"/>
    <property type="evidence" value="ECO:0007669"/>
    <property type="project" value="InterPro"/>
</dbReference>
<protein>
    <recommendedName>
        <fullName evidence="6 7">Large ribosomal subunit protein uL22</fullName>
    </recommendedName>
</protein>
<accession>A0A1F5JZ79</accession>
<sequence>MEIQTIQKYLHTSPRKLRLVADMVRKMQPGRALDILRVTPKYAASDLIKAIETVLANAKSKGMDVEKVTFKKLEIDESMKMRRFRAGTRGRAKPYKKRMSHIKIVISDGEEKK</sequence>
<evidence type="ECO:0000256" key="5">
    <source>
        <dbReference type="ARBA" id="ARBA00023274"/>
    </source>
</evidence>
<dbReference type="HAMAP" id="MF_01331_B">
    <property type="entry name" value="Ribosomal_uL22_B"/>
    <property type="match status" value="1"/>
</dbReference>
<keyword evidence="5 7" id="KW-0687">Ribonucleoprotein</keyword>
<evidence type="ECO:0000256" key="6">
    <source>
        <dbReference type="ARBA" id="ARBA00035207"/>
    </source>
</evidence>
<dbReference type="Gene3D" id="3.90.470.10">
    <property type="entry name" value="Ribosomal protein L22/L17"/>
    <property type="match status" value="1"/>
</dbReference>
<gene>
    <name evidence="7" type="primary">rplV</name>
    <name evidence="11" type="ORF">A3C59_01325</name>
</gene>
<evidence type="ECO:0000256" key="10">
    <source>
        <dbReference type="RuleBase" id="RU004008"/>
    </source>
</evidence>
<dbReference type="GO" id="GO:0022625">
    <property type="term" value="C:cytosolic large ribosomal subunit"/>
    <property type="evidence" value="ECO:0007669"/>
    <property type="project" value="TreeGrafter"/>
</dbReference>
<keyword evidence="3 7" id="KW-0694">RNA-binding</keyword>
<evidence type="ECO:0000256" key="8">
    <source>
        <dbReference type="RuleBase" id="RU004005"/>
    </source>
</evidence>
<dbReference type="EMBL" id="MFCV01000003">
    <property type="protein sequence ID" value="OGE33925.1"/>
    <property type="molecule type" value="Genomic_DNA"/>
</dbReference>
<dbReference type="Pfam" id="PF00237">
    <property type="entry name" value="Ribosomal_L22"/>
    <property type="match status" value="1"/>
</dbReference>
<dbReference type="PANTHER" id="PTHR13501:SF8">
    <property type="entry name" value="LARGE RIBOSOMAL SUBUNIT PROTEIN UL22M"/>
    <property type="match status" value="1"/>
</dbReference>
<keyword evidence="4 7" id="KW-0689">Ribosomal protein</keyword>
<dbReference type="AlphaFoldDB" id="A0A1F5JZ79"/>
<dbReference type="STRING" id="1797768.A3C59_01325"/>
<dbReference type="InterPro" id="IPR005727">
    <property type="entry name" value="Ribosomal_uL22_bac/chlpt-type"/>
</dbReference>
<name>A0A1F5JZ79_9BACT</name>
<proteinExistence type="inferred from homology"/>
<dbReference type="PANTHER" id="PTHR13501">
    <property type="entry name" value="CHLOROPLAST 50S RIBOSOMAL PROTEIN L22-RELATED"/>
    <property type="match status" value="1"/>
</dbReference>
<comment type="subunit">
    <text evidence="7 9">Part of the 50S ribosomal subunit.</text>
</comment>